<evidence type="ECO:0000313" key="1">
    <source>
        <dbReference type="EMBL" id="KAE9387481.1"/>
    </source>
</evidence>
<protein>
    <submittedName>
        <fullName evidence="1">Uncharacterized protein</fullName>
    </submittedName>
</protein>
<dbReference type="InterPro" id="IPR012337">
    <property type="entry name" value="RNaseH-like_sf"/>
</dbReference>
<dbReference type="EMBL" id="ML769798">
    <property type="protein sequence ID" value="KAE9387481.1"/>
    <property type="molecule type" value="Genomic_DNA"/>
</dbReference>
<dbReference type="CDD" id="cd09276">
    <property type="entry name" value="Rnase_HI_RT_non_LTR"/>
    <property type="match status" value="1"/>
</dbReference>
<reference evidence="1" key="1">
    <citation type="journal article" date="2019" name="Environ. Microbiol.">
        <title>Fungal ecological strategies reflected in gene transcription - a case study of two litter decomposers.</title>
        <authorList>
            <person name="Barbi F."/>
            <person name="Kohler A."/>
            <person name="Barry K."/>
            <person name="Baskaran P."/>
            <person name="Daum C."/>
            <person name="Fauchery L."/>
            <person name="Ihrmark K."/>
            <person name="Kuo A."/>
            <person name="LaButti K."/>
            <person name="Lipzen A."/>
            <person name="Morin E."/>
            <person name="Grigoriev I.V."/>
            <person name="Henrissat B."/>
            <person name="Lindahl B."/>
            <person name="Martin F."/>
        </authorList>
    </citation>
    <scope>NUCLEOTIDE SEQUENCE</scope>
    <source>
        <strain evidence="1">JB14</strain>
    </source>
</reference>
<organism evidence="1 2">
    <name type="scientific">Gymnopus androsaceus JB14</name>
    <dbReference type="NCBI Taxonomy" id="1447944"/>
    <lineage>
        <taxon>Eukaryota</taxon>
        <taxon>Fungi</taxon>
        <taxon>Dikarya</taxon>
        <taxon>Basidiomycota</taxon>
        <taxon>Agaricomycotina</taxon>
        <taxon>Agaricomycetes</taxon>
        <taxon>Agaricomycetidae</taxon>
        <taxon>Agaricales</taxon>
        <taxon>Marasmiineae</taxon>
        <taxon>Omphalotaceae</taxon>
        <taxon>Gymnopus</taxon>
    </lineage>
</organism>
<evidence type="ECO:0000313" key="2">
    <source>
        <dbReference type="Proteomes" id="UP000799118"/>
    </source>
</evidence>
<dbReference type="OrthoDB" id="3265515at2759"/>
<dbReference type="GO" id="GO:0003676">
    <property type="term" value="F:nucleic acid binding"/>
    <property type="evidence" value="ECO:0007669"/>
    <property type="project" value="InterPro"/>
</dbReference>
<sequence length="328" mass="37026">MEKRAAVRKLAGWQLEVRIREWVDTGQRRCTEADRGDRVEFQLYTDGSGIEGKVGALVVLHRRRERISALKLCLGLENEHEVFEAESVGPTLGLELLRREEREAVEAVSLWIDNTSAILATASNIPGPSHYLMDHFHSLLQQVKWHHPYMEITVRWVPGHEGAKGNEAALVHQNLIFQQADEEAKGAAIQGSSPQASLPRCLQKSLPKSCSATRKTFAKALNVLHDTMFHCSPWYSNFQRVAKGDATKVARRFRKMTAGLAKKHTSILVQLCTCHNYLYKHLNCIGKVASSDCPACRCDPETTFHYLLQCPAHQWDRPRQPKAARMQG</sequence>
<dbReference type="SUPFAM" id="SSF53098">
    <property type="entry name" value="Ribonuclease H-like"/>
    <property type="match status" value="1"/>
</dbReference>
<dbReference type="Proteomes" id="UP000799118">
    <property type="component" value="Unassembled WGS sequence"/>
</dbReference>
<dbReference type="AlphaFoldDB" id="A0A6A4GP20"/>
<feature type="non-terminal residue" evidence="1">
    <location>
        <position position="1"/>
    </location>
</feature>
<dbReference type="Gene3D" id="3.30.420.10">
    <property type="entry name" value="Ribonuclease H-like superfamily/Ribonuclease H"/>
    <property type="match status" value="1"/>
</dbReference>
<proteinExistence type="predicted"/>
<gene>
    <name evidence="1" type="ORF">BT96DRAFT_1079931</name>
</gene>
<name>A0A6A4GP20_9AGAR</name>
<accession>A0A6A4GP20</accession>
<dbReference type="InterPro" id="IPR036397">
    <property type="entry name" value="RNaseH_sf"/>
</dbReference>
<keyword evidence="2" id="KW-1185">Reference proteome</keyword>